<reference evidence="1 2" key="1">
    <citation type="journal article" date="2017" name="Nat. Commun.">
        <title>Genome assembly with in vitro proximity ligation data and whole-genome triplication in lettuce.</title>
        <authorList>
            <person name="Reyes-Chin-Wo S."/>
            <person name="Wang Z."/>
            <person name="Yang X."/>
            <person name="Kozik A."/>
            <person name="Arikit S."/>
            <person name="Song C."/>
            <person name="Xia L."/>
            <person name="Froenicke L."/>
            <person name="Lavelle D.O."/>
            <person name="Truco M.J."/>
            <person name="Xia R."/>
            <person name="Zhu S."/>
            <person name="Xu C."/>
            <person name="Xu H."/>
            <person name="Xu X."/>
            <person name="Cox K."/>
            <person name="Korf I."/>
            <person name="Meyers B.C."/>
            <person name="Michelmore R.W."/>
        </authorList>
    </citation>
    <scope>NUCLEOTIDE SEQUENCE [LARGE SCALE GENOMIC DNA]</scope>
    <source>
        <strain evidence="2">cv. Salinas</strain>
        <tissue evidence="1">Seedlings</tissue>
    </source>
</reference>
<protein>
    <submittedName>
        <fullName evidence="1">Uncharacterized protein</fullName>
    </submittedName>
</protein>
<dbReference type="EMBL" id="NBSK02000002">
    <property type="protein sequence ID" value="KAJ0222695.1"/>
    <property type="molecule type" value="Genomic_DNA"/>
</dbReference>
<evidence type="ECO:0000313" key="1">
    <source>
        <dbReference type="EMBL" id="KAJ0222695.1"/>
    </source>
</evidence>
<dbReference type="AlphaFoldDB" id="A0A9R1WCL0"/>
<comment type="caution">
    <text evidence="1">The sequence shown here is derived from an EMBL/GenBank/DDBJ whole genome shotgun (WGS) entry which is preliminary data.</text>
</comment>
<dbReference type="Proteomes" id="UP000235145">
    <property type="component" value="Unassembled WGS sequence"/>
</dbReference>
<proteinExistence type="predicted"/>
<name>A0A9R1WCL0_LACSA</name>
<evidence type="ECO:0000313" key="2">
    <source>
        <dbReference type="Proteomes" id="UP000235145"/>
    </source>
</evidence>
<gene>
    <name evidence="1" type="ORF">LSAT_V11C200092850</name>
</gene>
<sequence>MILPMQHLTGSLTGFSEQLVNSATSILILANISALLLDSTSIPWLIFQLLRFTPFVSKLLQRCSKPSFQQTRPSGPTCCFEVHNLFWEFLGLYVPVPCMYLCLEYHP</sequence>
<keyword evidence="2" id="KW-1185">Reference proteome</keyword>
<organism evidence="1 2">
    <name type="scientific">Lactuca sativa</name>
    <name type="common">Garden lettuce</name>
    <dbReference type="NCBI Taxonomy" id="4236"/>
    <lineage>
        <taxon>Eukaryota</taxon>
        <taxon>Viridiplantae</taxon>
        <taxon>Streptophyta</taxon>
        <taxon>Embryophyta</taxon>
        <taxon>Tracheophyta</taxon>
        <taxon>Spermatophyta</taxon>
        <taxon>Magnoliopsida</taxon>
        <taxon>eudicotyledons</taxon>
        <taxon>Gunneridae</taxon>
        <taxon>Pentapetalae</taxon>
        <taxon>asterids</taxon>
        <taxon>campanulids</taxon>
        <taxon>Asterales</taxon>
        <taxon>Asteraceae</taxon>
        <taxon>Cichorioideae</taxon>
        <taxon>Cichorieae</taxon>
        <taxon>Lactucinae</taxon>
        <taxon>Lactuca</taxon>
    </lineage>
</organism>
<accession>A0A9R1WCL0</accession>